<evidence type="ECO:0000256" key="3">
    <source>
        <dbReference type="ARBA" id="ARBA00022763"/>
    </source>
</evidence>
<dbReference type="GO" id="GO:0030983">
    <property type="term" value="F:mismatched DNA binding"/>
    <property type="evidence" value="ECO:0007669"/>
    <property type="project" value="InterPro"/>
</dbReference>
<dbReference type="Pfam" id="PF01119">
    <property type="entry name" value="DNA_mis_repair"/>
    <property type="match status" value="1"/>
</dbReference>
<dbReference type="PANTHER" id="PTHR10073:SF12">
    <property type="entry name" value="DNA MISMATCH REPAIR PROTEIN MLH1"/>
    <property type="match status" value="1"/>
</dbReference>
<dbReference type="InterPro" id="IPR014721">
    <property type="entry name" value="Ribsml_uS5_D2-typ_fold_subgr"/>
</dbReference>
<keyword evidence="9" id="KW-0540">Nuclease</keyword>
<proteinExistence type="inferred from homology"/>
<gene>
    <name evidence="5" type="primary">mutL</name>
    <name evidence="9" type="ORF">CS022_10455</name>
</gene>
<dbReference type="SMART" id="SM01340">
    <property type="entry name" value="DNA_mis_repair"/>
    <property type="match status" value="1"/>
</dbReference>
<evidence type="ECO:0000259" key="8">
    <source>
        <dbReference type="SMART" id="SM01340"/>
    </source>
</evidence>
<dbReference type="InterPro" id="IPR036890">
    <property type="entry name" value="HATPase_C_sf"/>
</dbReference>
<dbReference type="NCBIfam" id="NF000948">
    <property type="entry name" value="PRK00095.1-1"/>
    <property type="match status" value="1"/>
</dbReference>
<dbReference type="GO" id="GO:0016887">
    <property type="term" value="F:ATP hydrolysis activity"/>
    <property type="evidence" value="ECO:0007669"/>
    <property type="project" value="InterPro"/>
</dbReference>
<accession>A0A4Q0YW18</accession>
<dbReference type="Proteomes" id="UP000290287">
    <property type="component" value="Unassembled WGS sequence"/>
</dbReference>
<feature type="domain" description="MutL C-terminal dimerisation" evidence="7">
    <location>
        <begin position="510"/>
        <end position="652"/>
    </location>
</feature>
<dbReference type="InterPro" id="IPR038973">
    <property type="entry name" value="MutL/Mlh/Pms-like"/>
</dbReference>
<dbReference type="SUPFAM" id="SSF55874">
    <property type="entry name" value="ATPase domain of HSP90 chaperone/DNA topoisomerase II/histidine kinase"/>
    <property type="match status" value="1"/>
</dbReference>
<dbReference type="NCBIfam" id="TIGR00585">
    <property type="entry name" value="mutl"/>
    <property type="match status" value="1"/>
</dbReference>
<comment type="caution">
    <text evidence="9">The sequence shown here is derived from an EMBL/GenBank/DDBJ whole genome shotgun (WGS) entry which is preliminary data.</text>
</comment>
<keyword evidence="3 5" id="KW-0227">DNA damage</keyword>
<dbReference type="InterPro" id="IPR042121">
    <property type="entry name" value="MutL_C_regsub"/>
</dbReference>
<feature type="region of interest" description="Disordered" evidence="6">
    <location>
        <begin position="359"/>
        <end position="471"/>
    </location>
</feature>
<dbReference type="InterPro" id="IPR020667">
    <property type="entry name" value="DNA_mismatch_repair_MutL"/>
</dbReference>
<keyword evidence="9" id="KW-0378">Hydrolase</keyword>
<dbReference type="RefSeq" id="WP_129122217.1">
    <property type="nucleotide sequence ID" value="NZ_PEIB01000010.1"/>
</dbReference>
<evidence type="ECO:0000259" key="7">
    <source>
        <dbReference type="SMART" id="SM00853"/>
    </source>
</evidence>
<evidence type="ECO:0000256" key="5">
    <source>
        <dbReference type="HAMAP-Rule" id="MF_00149"/>
    </source>
</evidence>
<evidence type="ECO:0000313" key="9">
    <source>
        <dbReference type="EMBL" id="RXJ73379.1"/>
    </source>
</evidence>
<sequence length="693" mass="75697">MTIQILPARLANQIAAGEVVERPASVVKELVENSIDAGATRIDIDIEKGGAKLIRIRDNGSGISKDELQLALSRHATSKIACLDDLESIVSLGFRGEALASISSVARLTLTSRTVTQSEAWSAYAEGREMDVKIKPAAHPVGTTVEVVDLFFNTPARRKFLRTEKTEFGHIDELIKRIALSRFDVAITLRHNGTIVRQYRAASNRAQQERRLSAICGAAFVRHAAEVTLDHHGLTLSGWICTPEGARNQNDVQHCFVNKRMMKDKLINHAIRQGYETSLKADQFAAYVLFIEIDPSQVDVNVHPAKHEVRFQQARLVHDFIYQAVSDALSQVASDVQPELPDTQDNASRIEEAAALSSYDAAVNNSPEYPNKTEPSDWRPASRGVASGLSGESAETSFQSSANSGEPRQESFANNTSSTHSGGGYSQKGKYHSEPAPSKATQKAYQKLMTTPSFDDGQNAEGSSAFTVSPKECHSELRSDMAVQADNSASVEAIQQPVSVGHAQDGLGKALTIVREQYLLLEQKSGLALMDLSYATFLSSLGKLKPACDDEGLAAQPLLIPQAIPASSEEQALIEKHQNLLVAFGIVLRSKSKTQLMVMAVCQLLRNQNLQKFIPALLVFLRELPHTDRSQQISVMADWLATQTGVPESFSLSQAVTLVTDLELCWQGSLAEYYPMLLRSVDVTAAVEAFQNE</sequence>
<evidence type="ECO:0000313" key="10">
    <source>
        <dbReference type="Proteomes" id="UP000290287"/>
    </source>
</evidence>
<dbReference type="SUPFAM" id="SSF54211">
    <property type="entry name" value="Ribosomal protein S5 domain 2-like"/>
    <property type="match status" value="1"/>
</dbReference>
<dbReference type="CDD" id="cd03482">
    <property type="entry name" value="MutL_Trans_MutL"/>
    <property type="match status" value="1"/>
</dbReference>
<dbReference type="Gene3D" id="3.30.1370.100">
    <property type="entry name" value="MutL, C-terminal domain, regulatory subdomain"/>
    <property type="match status" value="1"/>
</dbReference>
<feature type="compositionally biased region" description="Polar residues" evidence="6">
    <location>
        <begin position="439"/>
        <end position="453"/>
    </location>
</feature>
<dbReference type="InterPro" id="IPR002099">
    <property type="entry name" value="MutL/Mlh/PMS"/>
</dbReference>
<dbReference type="GO" id="GO:0032300">
    <property type="term" value="C:mismatch repair complex"/>
    <property type="evidence" value="ECO:0007669"/>
    <property type="project" value="InterPro"/>
</dbReference>
<dbReference type="GO" id="GO:0006298">
    <property type="term" value="P:mismatch repair"/>
    <property type="evidence" value="ECO:0007669"/>
    <property type="project" value="UniProtKB-UniRule"/>
</dbReference>
<name>A0A4Q0YW18_9GAMM</name>
<dbReference type="PROSITE" id="PS00058">
    <property type="entry name" value="DNA_MISMATCH_REPAIR_1"/>
    <property type="match status" value="1"/>
</dbReference>
<dbReference type="GO" id="GO:0004519">
    <property type="term" value="F:endonuclease activity"/>
    <property type="evidence" value="ECO:0007669"/>
    <property type="project" value="UniProtKB-KW"/>
</dbReference>
<dbReference type="CDD" id="cd16926">
    <property type="entry name" value="HATPase_MutL-MLH-PMS-like"/>
    <property type="match status" value="1"/>
</dbReference>
<dbReference type="InterPro" id="IPR020568">
    <property type="entry name" value="Ribosomal_Su5_D2-typ_SF"/>
</dbReference>
<dbReference type="InterPro" id="IPR037198">
    <property type="entry name" value="MutL_C_sf"/>
</dbReference>
<feature type="domain" description="DNA mismatch repair protein S5" evidence="8">
    <location>
        <begin position="212"/>
        <end position="330"/>
    </location>
</feature>
<dbReference type="PANTHER" id="PTHR10073">
    <property type="entry name" value="DNA MISMATCH REPAIR PROTEIN MLH, PMS, MUTL"/>
    <property type="match status" value="1"/>
</dbReference>
<dbReference type="GO" id="GO:0140664">
    <property type="term" value="F:ATP-dependent DNA damage sensor activity"/>
    <property type="evidence" value="ECO:0007669"/>
    <property type="project" value="InterPro"/>
</dbReference>
<dbReference type="SUPFAM" id="SSF118116">
    <property type="entry name" value="DNA mismatch repair protein MutL"/>
    <property type="match status" value="1"/>
</dbReference>
<dbReference type="EMBL" id="PEIB01000010">
    <property type="protein sequence ID" value="RXJ73379.1"/>
    <property type="molecule type" value="Genomic_DNA"/>
</dbReference>
<dbReference type="Gene3D" id="3.30.565.10">
    <property type="entry name" value="Histidine kinase-like ATPase, C-terminal domain"/>
    <property type="match status" value="1"/>
</dbReference>
<comment type="similarity">
    <text evidence="1 5">Belongs to the DNA mismatch repair MutL/HexB family.</text>
</comment>
<dbReference type="SMART" id="SM00853">
    <property type="entry name" value="MutL_C"/>
    <property type="match status" value="1"/>
</dbReference>
<dbReference type="OrthoDB" id="9763467at2"/>
<organism evidence="9 10">
    <name type="scientific">Veronia nyctiphanis</name>
    <dbReference type="NCBI Taxonomy" id="1278244"/>
    <lineage>
        <taxon>Bacteria</taxon>
        <taxon>Pseudomonadati</taxon>
        <taxon>Pseudomonadota</taxon>
        <taxon>Gammaproteobacteria</taxon>
        <taxon>Vibrionales</taxon>
        <taxon>Vibrionaceae</taxon>
        <taxon>Veronia</taxon>
    </lineage>
</organism>
<comment type="function">
    <text evidence="5">This protein is involved in the repair of mismatches in DNA. It is required for dam-dependent methyl-directed DNA mismatch repair. May act as a 'molecular matchmaker', a protein that promotes the formation of a stable complex between two or more DNA-binding proteins in an ATP-dependent manner without itself being part of a final effector complex.</text>
</comment>
<dbReference type="InterPro" id="IPR042120">
    <property type="entry name" value="MutL_C_dimsub"/>
</dbReference>
<dbReference type="FunFam" id="3.30.230.10:FF:000013">
    <property type="entry name" value="DNA mismatch repair endonuclease MutL"/>
    <property type="match status" value="1"/>
</dbReference>
<dbReference type="Pfam" id="PF08676">
    <property type="entry name" value="MutL_C"/>
    <property type="match status" value="1"/>
</dbReference>
<feature type="compositionally biased region" description="Polar residues" evidence="6">
    <location>
        <begin position="393"/>
        <end position="420"/>
    </location>
</feature>
<keyword evidence="4 5" id="KW-0234">DNA repair</keyword>
<dbReference type="HAMAP" id="MF_00149">
    <property type="entry name" value="DNA_mis_repair"/>
    <property type="match status" value="1"/>
</dbReference>
<dbReference type="InterPro" id="IPR013507">
    <property type="entry name" value="DNA_mismatch_S5_2-like"/>
</dbReference>
<dbReference type="AlphaFoldDB" id="A0A4Q0YW18"/>
<protein>
    <recommendedName>
        <fullName evidence="2 5">DNA mismatch repair protein MutL</fullName>
    </recommendedName>
</protein>
<evidence type="ECO:0000256" key="1">
    <source>
        <dbReference type="ARBA" id="ARBA00006082"/>
    </source>
</evidence>
<dbReference type="Gene3D" id="3.30.1540.20">
    <property type="entry name" value="MutL, C-terminal domain, dimerisation subdomain"/>
    <property type="match status" value="1"/>
</dbReference>
<keyword evidence="10" id="KW-1185">Reference proteome</keyword>
<evidence type="ECO:0000256" key="2">
    <source>
        <dbReference type="ARBA" id="ARBA00021975"/>
    </source>
</evidence>
<dbReference type="Pfam" id="PF13589">
    <property type="entry name" value="HATPase_c_3"/>
    <property type="match status" value="1"/>
</dbReference>
<dbReference type="Gene3D" id="3.30.230.10">
    <property type="match status" value="1"/>
</dbReference>
<reference evidence="9 10" key="1">
    <citation type="submission" date="2017-10" db="EMBL/GenBank/DDBJ databases">
        <title>Nyctiphanis sp. nov., isolated from the stomach of the euphausiid Nyctiphanes simplex (Hansen, 1911) in the Gulf of California.</title>
        <authorList>
            <person name="Gomez-Gil B."/>
            <person name="Aguilar-Mendez M."/>
            <person name="Lopez-Cortes A."/>
            <person name="Gomez-Gutierrez J."/>
            <person name="Roque A."/>
            <person name="Lang E."/>
            <person name="Gonzalez-Castillo A."/>
        </authorList>
    </citation>
    <scope>NUCLEOTIDE SEQUENCE [LARGE SCALE GENOMIC DNA]</scope>
    <source>
        <strain evidence="9 10">CAIM 600</strain>
    </source>
</reference>
<keyword evidence="9" id="KW-0255">Endonuclease</keyword>
<dbReference type="InterPro" id="IPR014790">
    <property type="entry name" value="MutL_C"/>
</dbReference>
<dbReference type="InterPro" id="IPR014762">
    <property type="entry name" value="DNA_mismatch_repair_CS"/>
</dbReference>
<evidence type="ECO:0000256" key="6">
    <source>
        <dbReference type="SAM" id="MobiDB-lite"/>
    </source>
</evidence>
<dbReference type="GO" id="GO:0005524">
    <property type="term" value="F:ATP binding"/>
    <property type="evidence" value="ECO:0007669"/>
    <property type="project" value="InterPro"/>
</dbReference>
<evidence type="ECO:0000256" key="4">
    <source>
        <dbReference type="ARBA" id="ARBA00023204"/>
    </source>
</evidence>
<dbReference type="FunFam" id="3.30.565.10:FF:000003">
    <property type="entry name" value="DNA mismatch repair endonuclease MutL"/>
    <property type="match status" value="1"/>
</dbReference>